<keyword evidence="10" id="KW-0378">Hydrolase</keyword>
<accession>A0ABY7R172</accession>
<dbReference type="InterPro" id="IPR027417">
    <property type="entry name" value="P-loop_NTPase"/>
</dbReference>
<evidence type="ECO:0000313" key="10">
    <source>
        <dbReference type="EMBL" id="WCC81041.1"/>
    </source>
</evidence>
<dbReference type="InterPro" id="IPR017871">
    <property type="entry name" value="ABC_transporter-like_CS"/>
</dbReference>
<evidence type="ECO:0000313" key="11">
    <source>
        <dbReference type="Proteomes" id="UP001212097"/>
    </source>
</evidence>
<keyword evidence="11" id="KW-1185">Reference proteome</keyword>
<dbReference type="PANTHER" id="PTHR24221">
    <property type="entry name" value="ATP-BINDING CASSETTE SUB-FAMILY B"/>
    <property type="match status" value="1"/>
</dbReference>
<name>A0ABY7R172_9ACTN</name>
<evidence type="ECO:0000256" key="6">
    <source>
        <dbReference type="ARBA" id="ARBA00023136"/>
    </source>
</evidence>
<dbReference type="SMART" id="SM00382">
    <property type="entry name" value="AAA"/>
    <property type="match status" value="1"/>
</dbReference>
<gene>
    <name evidence="10" type="ORF">O6R08_03640</name>
</gene>
<dbReference type="InterPro" id="IPR003439">
    <property type="entry name" value="ABC_transporter-like_ATP-bd"/>
</dbReference>
<feature type="transmembrane region" description="Helical" evidence="7">
    <location>
        <begin position="223"/>
        <end position="248"/>
    </location>
</feature>
<evidence type="ECO:0000256" key="3">
    <source>
        <dbReference type="ARBA" id="ARBA00022741"/>
    </source>
</evidence>
<organism evidence="10 11">
    <name type="scientific">Cutibacterium equinum</name>
    <dbReference type="NCBI Taxonomy" id="3016342"/>
    <lineage>
        <taxon>Bacteria</taxon>
        <taxon>Bacillati</taxon>
        <taxon>Actinomycetota</taxon>
        <taxon>Actinomycetes</taxon>
        <taxon>Propionibacteriales</taxon>
        <taxon>Propionibacteriaceae</taxon>
        <taxon>Cutibacterium</taxon>
    </lineage>
</organism>
<dbReference type="InterPro" id="IPR011527">
    <property type="entry name" value="ABC1_TM_dom"/>
</dbReference>
<proteinExistence type="predicted"/>
<dbReference type="GO" id="GO:0005524">
    <property type="term" value="F:ATP binding"/>
    <property type="evidence" value="ECO:0007669"/>
    <property type="project" value="UniProtKB-KW"/>
</dbReference>
<feature type="transmembrane region" description="Helical" evidence="7">
    <location>
        <begin position="122"/>
        <end position="145"/>
    </location>
</feature>
<dbReference type="InterPro" id="IPR036640">
    <property type="entry name" value="ABC1_TM_sf"/>
</dbReference>
<dbReference type="Gene3D" id="1.20.1560.10">
    <property type="entry name" value="ABC transporter type 1, transmembrane domain"/>
    <property type="match status" value="1"/>
</dbReference>
<feature type="transmembrane region" description="Helical" evidence="7">
    <location>
        <begin position="12"/>
        <end position="34"/>
    </location>
</feature>
<evidence type="ECO:0000256" key="5">
    <source>
        <dbReference type="ARBA" id="ARBA00022989"/>
    </source>
</evidence>
<keyword evidence="6 7" id="KW-0472">Membrane</keyword>
<dbReference type="EMBL" id="CP115668">
    <property type="protein sequence ID" value="WCC81041.1"/>
    <property type="molecule type" value="Genomic_DNA"/>
</dbReference>
<dbReference type="PROSITE" id="PS50893">
    <property type="entry name" value="ABC_TRANSPORTER_2"/>
    <property type="match status" value="1"/>
</dbReference>
<feature type="domain" description="ABC transporter" evidence="8">
    <location>
        <begin position="328"/>
        <end position="561"/>
    </location>
</feature>
<evidence type="ECO:0000259" key="9">
    <source>
        <dbReference type="PROSITE" id="PS50929"/>
    </source>
</evidence>
<feature type="transmembrane region" description="Helical" evidence="7">
    <location>
        <begin position="46"/>
        <end position="66"/>
    </location>
</feature>
<reference evidence="10 11" key="1">
    <citation type="submission" date="2023-06" db="EMBL/GenBank/DDBJ databases">
        <title>The Gram-positive Non-spore-bearing Anaerobic Bacilli of Human Feces.</title>
        <authorList>
            <person name="Eggerth A.H."/>
        </authorList>
    </citation>
    <scope>NUCLEOTIDE SEQUENCE [LARGE SCALE GENOMIC DNA]</scope>
    <source>
        <strain evidence="10 11">CBA3108</strain>
    </source>
</reference>
<dbReference type="Pfam" id="PF00664">
    <property type="entry name" value="ABC_membrane"/>
    <property type="match status" value="1"/>
</dbReference>
<dbReference type="Proteomes" id="UP001212097">
    <property type="component" value="Chromosome"/>
</dbReference>
<dbReference type="PANTHER" id="PTHR24221:SF654">
    <property type="entry name" value="ATP-BINDING CASSETTE SUB-FAMILY B MEMBER 6"/>
    <property type="match status" value="1"/>
</dbReference>
<feature type="domain" description="ABC transmembrane type-1" evidence="9">
    <location>
        <begin position="17"/>
        <end position="293"/>
    </location>
</feature>
<dbReference type="SUPFAM" id="SSF52540">
    <property type="entry name" value="P-loop containing nucleoside triphosphate hydrolases"/>
    <property type="match status" value="1"/>
</dbReference>
<keyword evidence="4 10" id="KW-0067">ATP-binding</keyword>
<keyword evidence="10" id="KW-0031">Aminopeptidase</keyword>
<evidence type="ECO:0000256" key="4">
    <source>
        <dbReference type="ARBA" id="ARBA00022840"/>
    </source>
</evidence>
<protein>
    <submittedName>
        <fullName evidence="10">ABC transporter ATP-binding protein</fullName>
    </submittedName>
</protein>
<keyword evidence="3" id="KW-0547">Nucleotide-binding</keyword>
<dbReference type="Gene3D" id="3.40.50.300">
    <property type="entry name" value="P-loop containing nucleotide triphosphate hydrolases"/>
    <property type="match status" value="1"/>
</dbReference>
<dbReference type="InterPro" id="IPR039421">
    <property type="entry name" value="Type_1_exporter"/>
</dbReference>
<dbReference type="GO" id="GO:0004177">
    <property type="term" value="F:aminopeptidase activity"/>
    <property type="evidence" value="ECO:0007669"/>
    <property type="project" value="UniProtKB-KW"/>
</dbReference>
<keyword evidence="2 7" id="KW-0812">Transmembrane</keyword>
<evidence type="ECO:0000256" key="7">
    <source>
        <dbReference type="SAM" id="Phobius"/>
    </source>
</evidence>
<feature type="transmembrane region" description="Helical" evidence="7">
    <location>
        <begin position="151"/>
        <end position="171"/>
    </location>
</feature>
<dbReference type="InterPro" id="IPR003593">
    <property type="entry name" value="AAA+_ATPase"/>
</dbReference>
<dbReference type="SUPFAM" id="SSF90123">
    <property type="entry name" value="ABC transporter transmembrane region"/>
    <property type="match status" value="1"/>
</dbReference>
<evidence type="ECO:0000256" key="1">
    <source>
        <dbReference type="ARBA" id="ARBA00004651"/>
    </source>
</evidence>
<sequence>MSPRSTHRARQVAAVHLLEVTATAVVLVAVGQAIGGHLEGFVLSPGWYWAMGIGGVVAAMAAGVAMGMSGRHARAEEAALHPRVLDVFYRRSLSAPPAPDEGGRVVTLAGDNAERVSEYRQVFYPDMIAALATPVLACLGILIGLDWLTGLVLLAMCPLIPALITGFLKLFRKRSAQSRQERARLSAAYLDAISNLVLIRMLGAGQRVEDDLRQRGEANRATIMRLLAGNQVVIIIVDGLFSLLFIVMSSGMAMTRWRDGHITATSAITIVLLSVLLLEPLHQVAAFFYIGMGGKASQKALGRWFDEAPQAPASHGSTSSTGEGSGAMTLRDVTVGYGDSEILHGVDLVIAGGSRTAIVGRSGAGKSTLLGVMTGTLPPRSGQVVVDGLDAEIAGPGAIRGASASVNQRTWLFAGTIADNLAVANPHATAEQMWDALRRADVADEVASMPRGLDSDVGEQGCLVSGGQAQRISLARAFLSGRKILLLDEPTSHVDMDSERRIIDAISRIGDDTTVVMVTHRRRLLELARDVYRVTDGTLVPLSADEVAREDTERAERQDRA</sequence>
<evidence type="ECO:0000259" key="8">
    <source>
        <dbReference type="PROSITE" id="PS50893"/>
    </source>
</evidence>
<keyword evidence="10" id="KW-0645">Protease</keyword>
<keyword evidence="5 7" id="KW-1133">Transmembrane helix</keyword>
<dbReference type="Pfam" id="PF00005">
    <property type="entry name" value="ABC_tran"/>
    <property type="match status" value="1"/>
</dbReference>
<dbReference type="PROSITE" id="PS50929">
    <property type="entry name" value="ABC_TM1F"/>
    <property type="match status" value="1"/>
</dbReference>
<evidence type="ECO:0000256" key="2">
    <source>
        <dbReference type="ARBA" id="ARBA00022692"/>
    </source>
</evidence>
<comment type="subcellular location">
    <subcellularLocation>
        <location evidence="1">Cell membrane</location>
        <topology evidence="1">Multi-pass membrane protein</topology>
    </subcellularLocation>
</comment>
<dbReference type="RefSeq" id="WP_271419219.1">
    <property type="nucleotide sequence ID" value="NZ_CP115668.1"/>
</dbReference>
<dbReference type="PROSITE" id="PS00211">
    <property type="entry name" value="ABC_TRANSPORTER_1"/>
    <property type="match status" value="1"/>
</dbReference>